<name>A0ABN2L6E5_9MICO</name>
<evidence type="ECO:0000256" key="1">
    <source>
        <dbReference type="ARBA" id="ARBA00022649"/>
    </source>
</evidence>
<evidence type="ECO:0008006" key="6">
    <source>
        <dbReference type="Google" id="ProtNLM"/>
    </source>
</evidence>
<dbReference type="Proteomes" id="UP001501475">
    <property type="component" value="Unassembled WGS sequence"/>
</dbReference>
<keyword evidence="3" id="KW-0378">Hydrolase</keyword>
<dbReference type="Pfam" id="PF01934">
    <property type="entry name" value="HepT-like"/>
    <property type="match status" value="1"/>
</dbReference>
<evidence type="ECO:0000256" key="2">
    <source>
        <dbReference type="ARBA" id="ARBA00022722"/>
    </source>
</evidence>
<dbReference type="InterPro" id="IPR008201">
    <property type="entry name" value="HepT-like"/>
</dbReference>
<evidence type="ECO:0000256" key="3">
    <source>
        <dbReference type="ARBA" id="ARBA00022801"/>
    </source>
</evidence>
<accession>A0ABN2L6E5</accession>
<keyword evidence="2" id="KW-0540">Nuclease</keyword>
<keyword evidence="5" id="KW-1185">Reference proteome</keyword>
<reference evidence="4 5" key="1">
    <citation type="journal article" date="2019" name="Int. J. Syst. Evol. Microbiol.">
        <title>The Global Catalogue of Microorganisms (GCM) 10K type strain sequencing project: providing services to taxonomists for standard genome sequencing and annotation.</title>
        <authorList>
            <consortium name="The Broad Institute Genomics Platform"/>
            <consortium name="The Broad Institute Genome Sequencing Center for Infectious Disease"/>
            <person name="Wu L."/>
            <person name="Ma J."/>
        </authorList>
    </citation>
    <scope>NUCLEOTIDE SEQUENCE [LARGE SCALE GENOMIC DNA]</scope>
    <source>
        <strain evidence="4 5">JCM 15591</strain>
    </source>
</reference>
<keyword evidence="1" id="KW-1277">Toxin-antitoxin system</keyword>
<dbReference type="EMBL" id="BAAAPN010000104">
    <property type="protein sequence ID" value="GAA1775643.1"/>
    <property type="molecule type" value="Genomic_DNA"/>
</dbReference>
<dbReference type="RefSeq" id="WP_344068959.1">
    <property type="nucleotide sequence ID" value="NZ_BAAAPN010000104.1"/>
</dbReference>
<gene>
    <name evidence="4" type="ORF">GCM10009810_35900</name>
</gene>
<evidence type="ECO:0000313" key="4">
    <source>
        <dbReference type="EMBL" id="GAA1775643.1"/>
    </source>
</evidence>
<organism evidence="4 5">
    <name type="scientific">Nostocoides vanveenii</name>
    <dbReference type="NCBI Taxonomy" id="330835"/>
    <lineage>
        <taxon>Bacteria</taxon>
        <taxon>Bacillati</taxon>
        <taxon>Actinomycetota</taxon>
        <taxon>Actinomycetes</taxon>
        <taxon>Micrococcales</taxon>
        <taxon>Intrasporangiaceae</taxon>
        <taxon>Nostocoides</taxon>
    </lineage>
</organism>
<sequence>MSDLDATFGPGTSARLRDVARLCARAELLAARGREWYDSDPELEVPKLAAGSLVLKLGVAVRRLPAAFLDERRGDPVWRRAIGMRHRLAHDDDAVDDDLVWGVVATHAATLRARVESLLDNVWSVRNLP</sequence>
<comment type="caution">
    <text evidence="4">The sequence shown here is derived from an EMBL/GenBank/DDBJ whole genome shotgun (WGS) entry which is preliminary data.</text>
</comment>
<proteinExistence type="predicted"/>
<evidence type="ECO:0000313" key="5">
    <source>
        <dbReference type="Proteomes" id="UP001501475"/>
    </source>
</evidence>
<protein>
    <recommendedName>
        <fullName evidence="6">DUF86 domain-containing protein</fullName>
    </recommendedName>
</protein>